<dbReference type="InterPro" id="IPR013424">
    <property type="entry name" value="Ice-binding_C"/>
</dbReference>
<evidence type="ECO:0000259" key="2">
    <source>
        <dbReference type="Pfam" id="PF07589"/>
    </source>
</evidence>
<dbReference type="Pfam" id="PF07589">
    <property type="entry name" value="PEP-CTERM"/>
    <property type="match status" value="1"/>
</dbReference>
<feature type="signal peptide" evidence="1">
    <location>
        <begin position="1"/>
        <end position="22"/>
    </location>
</feature>
<evidence type="ECO:0000313" key="4">
    <source>
        <dbReference type="Proteomes" id="UP001597297"/>
    </source>
</evidence>
<organism evidence="3 4">
    <name type="scientific">Rubritalea spongiae</name>
    <dbReference type="NCBI Taxonomy" id="430797"/>
    <lineage>
        <taxon>Bacteria</taxon>
        <taxon>Pseudomonadati</taxon>
        <taxon>Verrucomicrobiota</taxon>
        <taxon>Verrucomicrobiia</taxon>
        <taxon>Verrucomicrobiales</taxon>
        <taxon>Rubritaleaceae</taxon>
        <taxon>Rubritalea</taxon>
    </lineage>
</organism>
<feature type="chain" id="PRO_5046912670" evidence="1">
    <location>
        <begin position="23"/>
        <end position="254"/>
    </location>
</feature>
<comment type="caution">
    <text evidence="3">The sequence shown here is derived from an EMBL/GenBank/DDBJ whole genome shotgun (WGS) entry which is preliminary data.</text>
</comment>
<proteinExistence type="predicted"/>
<feature type="domain" description="Ice-binding protein C-terminal" evidence="2">
    <location>
        <begin position="230"/>
        <end position="253"/>
    </location>
</feature>
<dbReference type="RefSeq" id="WP_377095183.1">
    <property type="nucleotide sequence ID" value="NZ_JBHSJM010000001.1"/>
</dbReference>
<evidence type="ECO:0000313" key="3">
    <source>
        <dbReference type="EMBL" id="MFD2275821.1"/>
    </source>
</evidence>
<sequence>MKKPILFFASAASLATTSTLSAATITFSDFNNLGEGSSFTNSVTHNGSGSISNITKSTVDTDNTQFAVSYVAGAETLSFNILVQAFTDGNIQSSISTATNINTGNSGSATIGTTSAAVGTVNTGNGNAFGVGTGMADNSSLVFTITGLTYTGGSASFNGFTGANVQETGGNGHRVVVGEGPSGLFEGGWAAGTPQSITTGGATTLVVSSASQGTQNWGLNDIDFRITTTAVPEPSSSALLLGGLGALALRRRRS</sequence>
<keyword evidence="4" id="KW-1185">Reference proteome</keyword>
<keyword evidence="1" id="KW-0732">Signal</keyword>
<dbReference type="Proteomes" id="UP001597297">
    <property type="component" value="Unassembled WGS sequence"/>
</dbReference>
<dbReference type="EMBL" id="JBHUJC010000013">
    <property type="protein sequence ID" value="MFD2275821.1"/>
    <property type="molecule type" value="Genomic_DNA"/>
</dbReference>
<protein>
    <submittedName>
        <fullName evidence="3">PEP-CTERM sorting domain-containing protein</fullName>
    </submittedName>
</protein>
<reference evidence="4" key="1">
    <citation type="journal article" date="2019" name="Int. J. Syst. Evol. Microbiol.">
        <title>The Global Catalogue of Microorganisms (GCM) 10K type strain sequencing project: providing services to taxonomists for standard genome sequencing and annotation.</title>
        <authorList>
            <consortium name="The Broad Institute Genomics Platform"/>
            <consortium name="The Broad Institute Genome Sequencing Center for Infectious Disease"/>
            <person name="Wu L."/>
            <person name="Ma J."/>
        </authorList>
    </citation>
    <scope>NUCLEOTIDE SEQUENCE [LARGE SCALE GENOMIC DNA]</scope>
    <source>
        <strain evidence="4">JCM 16545</strain>
    </source>
</reference>
<gene>
    <name evidence="3" type="ORF">ACFSQZ_05020</name>
</gene>
<dbReference type="NCBIfam" id="TIGR02595">
    <property type="entry name" value="PEP_CTERM"/>
    <property type="match status" value="1"/>
</dbReference>
<evidence type="ECO:0000256" key="1">
    <source>
        <dbReference type="SAM" id="SignalP"/>
    </source>
</evidence>
<name>A0ABW5DZS3_9BACT</name>
<accession>A0ABW5DZS3</accession>